<dbReference type="InterPro" id="IPR030184">
    <property type="entry name" value="WAT1-related"/>
</dbReference>
<evidence type="ECO:0000313" key="9">
    <source>
        <dbReference type="Proteomes" id="UP000712281"/>
    </source>
</evidence>
<evidence type="ECO:0000313" key="8">
    <source>
        <dbReference type="EMBL" id="KAF2606209.1"/>
    </source>
</evidence>
<dbReference type="InterPro" id="IPR000620">
    <property type="entry name" value="EamA_dom"/>
</dbReference>
<organism evidence="8 9">
    <name type="scientific">Brassica cretica</name>
    <name type="common">Mustard</name>
    <dbReference type="NCBI Taxonomy" id="69181"/>
    <lineage>
        <taxon>Eukaryota</taxon>
        <taxon>Viridiplantae</taxon>
        <taxon>Streptophyta</taxon>
        <taxon>Embryophyta</taxon>
        <taxon>Tracheophyta</taxon>
        <taxon>Spermatophyta</taxon>
        <taxon>Magnoliopsida</taxon>
        <taxon>eudicotyledons</taxon>
        <taxon>Gunneridae</taxon>
        <taxon>Pentapetalae</taxon>
        <taxon>rosids</taxon>
        <taxon>malvids</taxon>
        <taxon>Brassicales</taxon>
        <taxon>Brassicaceae</taxon>
        <taxon>Brassiceae</taxon>
        <taxon>Brassica</taxon>
    </lineage>
</organism>
<name>A0A8S9LJG7_BRACR</name>
<evidence type="ECO:0000256" key="5">
    <source>
        <dbReference type="ARBA" id="ARBA00023136"/>
    </source>
</evidence>
<dbReference type="SUPFAM" id="SSF103481">
    <property type="entry name" value="Multidrug resistance efflux transporter EmrE"/>
    <property type="match status" value="3"/>
</dbReference>
<protein>
    <recommendedName>
        <fullName evidence="7">EamA domain-containing protein</fullName>
    </recommendedName>
</protein>
<feature type="transmembrane region" description="Helical" evidence="6">
    <location>
        <begin position="438"/>
        <end position="457"/>
    </location>
</feature>
<keyword evidence="3 6" id="KW-0812">Transmembrane</keyword>
<accession>A0A8S9LJG7</accession>
<feature type="transmembrane region" description="Helical" evidence="6">
    <location>
        <begin position="413"/>
        <end position="431"/>
    </location>
</feature>
<feature type="transmembrane region" description="Helical" evidence="6">
    <location>
        <begin position="190"/>
        <end position="211"/>
    </location>
</feature>
<comment type="similarity">
    <text evidence="2">Belongs to the drug/metabolite transporter (DMT) superfamily. Plant drug/metabolite exporter (P-DME) (TC 2.A.7.4) family.</text>
</comment>
<feature type="domain" description="EamA" evidence="7">
    <location>
        <begin position="22"/>
        <end position="138"/>
    </location>
</feature>
<feature type="transmembrane region" description="Helical" evidence="6">
    <location>
        <begin position="256"/>
        <end position="272"/>
    </location>
</feature>
<evidence type="ECO:0000256" key="1">
    <source>
        <dbReference type="ARBA" id="ARBA00004141"/>
    </source>
</evidence>
<feature type="transmembrane region" description="Helical" evidence="6">
    <location>
        <begin position="342"/>
        <end position="362"/>
    </location>
</feature>
<proteinExistence type="inferred from homology"/>
<feature type="transmembrane region" description="Helical" evidence="6">
    <location>
        <begin position="223"/>
        <end position="244"/>
    </location>
</feature>
<keyword evidence="5 6" id="KW-0472">Membrane</keyword>
<feature type="domain" description="EamA" evidence="7">
    <location>
        <begin position="163"/>
        <end position="302"/>
    </location>
</feature>
<dbReference type="InterPro" id="IPR037185">
    <property type="entry name" value="EmrE-like"/>
</dbReference>
<feature type="transmembrane region" description="Helical" evidence="6">
    <location>
        <begin position="463"/>
        <end position="482"/>
    </location>
</feature>
<comment type="caution">
    <text evidence="8">The sequence shown here is derived from an EMBL/GenBank/DDBJ whole genome shotgun (WGS) entry which is preliminary data.</text>
</comment>
<sequence>MADNTDNRRAIWGVPEKLQLHIAMLTLQFGYAGFHVVSRAALNMGISKLVFPVYRNIIALLLLLPFAYFLEKKERPAITLNFLIQFFFLALIGITANQGFYLLGLDYTSPTFASSMQNSVPAITFLMAALLSRRSIQKSVPMADNTDNRRAIWGVPEKLQLHIAMLTLQFGYAGFHVVSRAALNMGISKLVFPVYRNIIALLLLLPFAYFLEKKERPAITLNFLIQFFFLALIGITANQGFYLLGLDYTSPTFASSMQNSVPAITFLMAALLRIEKVRINRRDGISKVLGTALCVAGASVITLYKGPTIYTPTSNLHAHLLTTNSAASAVLAPLGDAAPKNWTLGCIYLIGHCLSWSGWLVFQAPVLKSYPARLSVTSYTLLFGIIQFVIIAAFCERDSQAWVFHSGWELFTILYAGIVASGIAFAVQIWCIDRGGPVFVAVYQPVQTLVVAIMASIALGEEFYLGGIIGAVLIIAGLYFVLYGKSEERKFAALEKAAIQSSAEHGIERAPVSRGSITTPLLHQSTNNV</sequence>
<reference evidence="8" key="1">
    <citation type="submission" date="2019-12" db="EMBL/GenBank/DDBJ databases">
        <title>Genome sequencing and annotation of Brassica cretica.</title>
        <authorList>
            <person name="Studholme D.J."/>
            <person name="Sarris P.F."/>
        </authorList>
    </citation>
    <scope>NUCLEOTIDE SEQUENCE</scope>
    <source>
        <strain evidence="8">PFS-001/15</strain>
        <tissue evidence="8">Leaf</tissue>
    </source>
</reference>
<feature type="transmembrane region" description="Helical" evidence="6">
    <location>
        <begin position="53"/>
        <end position="70"/>
    </location>
</feature>
<keyword evidence="4 6" id="KW-1133">Transmembrane helix</keyword>
<evidence type="ECO:0000259" key="7">
    <source>
        <dbReference type="Pfam" id="PF00892"/>
    </source>
</evidence>
<evidence type="ECO:0000256" key="6">
    <source>
        <dbReference type="SAM" id="Phobius"/>
    </source>
</evidence>
<evidence type="ECO:0000256" key="2">
    <source>
        <dbReference type="ARBA" id="ARBA00007635"/>
    </source>
</evidence>
<feature type="domain" description="EamA" evidence="7">
    <location>
        <begin position="344"/>
        <end position="482"/>
    </location>
</feature>
<feature type="transmembrane region" description="Helical" evidence="6">
    <location>
        <begin position="20"/>
        <end position="41"/>
    </location>
</feature>
<dbReference type="AlphaFoldDB" id="A0A8S9LJG7"/>
<feature type="transmembrane region" description="Helical" evidence="6">
    <location>
        <begin position="374"/>
        <end position="393"/>
    </location>
</feature>
<comment type="subcellular location">
    <subcellularLocation>
        <location evidence="1">Membrane</location>
        <topology evidence="1">Multi-pass membrane protein</topology>
    </subcellularLocation>
</comment>
<dbReference type="PANTHER" id="PTHR31218">
    <property type="entry name" value="WAT1-RELATED PROTEIN"/>
    <property type="match status" value="1"/>
</dbReference>
<dbReference type="EMBL" id="QGKW02000276">
    <property type="protein sequence ID" value="KAF2606209.1"/>
    <property type="molecule type" value="Genomic_DNA"/>
</dbReference>
<feature type="transmembrane region" description="Helical" evidence="6">
    <location>
        <begin position="82"/>
        <end position="103"/>
    </location>
</feature>
<dbReference type="GO" id="GO:0022857">
    <property type="term" value="F:transmembrane transporter activity"/>
    <property type="evidence" value="ECO:0007669"/>
    <property type="project" value="InterPro"/>
</dbReference>
<evidence type="ECO:0000256" key="3">
    <source>
        <dbReference type="ARBA" id="ARBA00022692"/>
    </source>
</evidence>
<gene>
    <name evidence="8" type="ORF">F2Q68_00046490</name>
</gene>
<feature type="transmembrane region" description="Helical" evidence="6">
    <location>
        <begin position="284"/>
        <end position="304"/>
    </location>
</feature>
<dbReference type="GO" id="GO:0016020">
    <property type="term" value="C:membrane"/>
    <property type="evidence" value="ECO:0007669"/>
    <property type="project" value="UniProtKB-SubCell"/>
</dbReference>
<dbReference type="Proteomes" id="UP000712281">
    <property type="component" value="Unassembled WGS sequence"/>
</dbReference>
<dbReference type="Pfam" id="PF00892">
    <property type="entry name" value="EamA"/>
    <property type="match status" value="3"/>
</dbReference>
<evidence type="ECO:0000256" key="4">
    <source>
        <dbReference type="ARBA" id="ARBA00022989"/>
    </source>
</evidence>